<feature type="transmembrane region" description="Helical" evidence="1">
    <location>
        <begin position="154"/>
        <end position="176"/>
    </location>
</feature>
<protein>
    <submittedName>
        <fullName evidence="2">Uncharacterized protein</fullName>
    </submittedName>
</protein>
<keyword evidence="1" id="KW-0472">Membrane</keyword>
<feature type="transmembrane region" description="Helical" evidence="1">
    <location>
        <begin position="38"/>
        <end position="57"/>
    </location>
</feature>
<proteinExistence type="predicted"/>
<comment type="caution">
    <text evidence="2">The sequence shown here is derived from an EMBL/GenBank/DDBJ whole genome shotgun (WGS) entry which is preliminary data.</text>
</comment>
<feature type="transmembrane region" description="Helical" evidence="1">
    <location>
        <begin position="122"/>
        <end position="142"/>
    </location>
</feature>
<dbReference type="OrthoDB" id="651989at2"/>
<keyword evidence="1" id="KW-0812">Transmembrane</keyword>
<name>A0A5S5CCD8_9FLAO</name>
<evidence type="ECO:0000313" key="3">
    <source>
        <dbReference type="Proteomes" id="UP000324376"/>
    </source>
</evidence>
<accession>A0A5S5CCD8</accession>
<sequence>MREDFFFILGNVSTFIVVIPLLISVLRFRLLTTVQLKLVHLLILVLIVESISNILWRKKINNLPVYHLYTIIEFLLIIRIYWSTLSQLVSKKLLVGISVIFVVLAVLNTIFFQSIYVFNSNITTLLSILVILFSLSFFYITLKDVEYTALEKNPMFWINSGFLIYFSSNLILFFINNYLFEKSTEASFLIWGLHAIVNIVLIMFYTIAVWVNPKKQ</sequence>
<feature type="transmembrane region" description="Helical" evidence="1">
    <location>
        <begin position="94"/>
        <end position="116"/>
    </location>
</feature>
<feature type="transmembrane region" description="Helical" evidence="1">
    <location>
        <begin position="63"/>
        <end position="82"/>
    </location>
</feature>
<organism evidence="2 3">
    <name type="scientific">Aquimarina intermedia</name>
    <dbReference type="NCBI Taxonomy" id="350814"/>
    <lineage>
        <taxon>Bacteria</taxon>
        <taxon>Pseudomonadati</taxon>
        <taxon>Bacteroidota</taxon>
        <taxon>Flavobacteriia</taxon>
        <taxon>Flavobacteriales</taxon>
        <taxon>Flavobacteriaceae</taxon>
        <taxon>Aquimarina</taxon>
    </lineage>
</organism>
<gene>
    <name evidence="2" type="ORF">BD809_101171</name>
</gene>
<evidence type="ECO:0000256" key="1">
    <source>
        <dbReference type="SAM" id="Phobius"/>
    </source>
</evidence>
<dbReference type="EMBL" id="VNHU01000001">
    <property type="protein sequence ID" value="TYP77024.1"/>
    <property type="molecule type" value="Genomic_DNA"/>
</dbReference>
<feature type="transmembrane region" description="Helical" evidence="1">
    <location>
        <begin position="6"/>
        <end position="26"/>
    </location>
</feature>
<keyword evidence="1" id="KW-1133">Transmembrane helix</keyword>
<feature type="transmembrane region" description="Helical" evidence="1">
    <location>
        <begin position="188"/>
        <end position="211"/>
    </location>
</feature>
<evidence type="ECO:0000313" key="2">
    <source>
        <dbReference type="EMBL" id="TYP77024.1"/>
    </source>
</evidence>
<dbReference type="AlphaFoldDB" id="A0A5S5CCD8"/>
<keyword evidence="3" id="KW-1185">Reference proteome</keyword>
<dbReference type="Proteomes" id="UP000324376">
    <property type="component" value="Unassembled WGS sequence"/>
</dbReference>
<dbReference type="RefSeq" id="WP_148781052.1">
    <property type="nucleotide sequence ID" value="NZ_VNHU01000001.1"/>
</dbReference>
<reference evidence="2 3" key="1">
    <citation type="submission" date="2019-07" db="EMBL/GenBank/DDBJ databases">
        <title>Genomic Encyclopedia of Archaeal and Bacterial Type Strains, Phase II (KMG-II): from individual species to whole genera.</title>
        <authorList>
            <person name="Goeker M."/>
        </authorList>
    </citation>
    <scope>NUCLEOTIDE SEQUENCE [LARGE SCALE GENOMIC DNA]</scope>
    <source>
        <strain evidence="2 3">DSM 17527</strain>
    </source>
</reference>